<dbReference type="SUPFAM" id="SSF56235">
    <property type="entry name" value="N-terminal nucleophile aminohydrolases (Ntn hydrolases)"/>
    <property type="match status" value="1"/>
</dbReference>
<dbReference type="Gene3D" id="3.40.50.620">
    <property type="entry name" value="HUPs"/>
    <property type="match status" value="1"/>
</dbReference>
<organism evidence="4 5">
    <name type="scientific">Halosimplex pelagicum</name>
    <dbReference type="NCBI Taxonomy" id="869886"/>
    <lineage>
        <taxon>Archaea</taxon>
        <taxon>Methanobacteriati</taxon>
        <taxon>Methanobacteriota</taxon>
        <taxon>Stenosarchaea group</taxon>
        <taxon>Halobacteria</taxon>
        <taxon>Halobacteriales</taxon>
        <taxon>Haloarculaceae</taxon>
        <taxon>Halosimplex</taxon>
    </lineage>
</organism>
<dbReference type="Pfam" id="PF00733">
    <property type="entry name" value="Asn_synthase"/>
    <property type="match status" value="1"/>
</dbReference>
<accession>A0A7D5TA69</accession>
<dbReference type="GeneID" id="56082025"/>
<dbReference type="RefSeq" id="WP_179920939.1">
    <property type="nucleotide sequence ID" value="NZ_CP058909.1"/>
</dbReference>
<feature type="compositionally biased region" description="Acidic residues" evidence="1">
    <location>
        <begin position="607"/>
        <end position="630"/>
    </location>
</feature>
<dbReference type="SUPFAM" id="SSF52402">
    <property type="entry name" value="Adenine nucleotide alpha hydrolases-like"/>
    <property type="match status" value="1"/>
</dbReference>
<dbReference type="InterPro" id="IPR051786">
    <property type="entry name" value="ASN_synthetase/amidase"/>
</dbReference>
<sequence length="630" mass="69056">MVGLSGAFGAGAGSCEVATVPPTVDDEVTDRYRERDVAVRSAFHAGTATDQPAETADGALVWVWGEVYSVTDDGGDRTTVDPNESARTCAREYAKHGLGFVERLDGEFAGLVYEPAAGTVSLFLDRLGARPLYYAVAGDSIAVSTNVQTVPVVPGFEPRFDERALAEYVYSRRTLGTETPIEGVEQLPPATTLTYDIDTGDTERRTYWEPRHRPVDEPLSYFVRELAERFERAVADRTSDDREHGLLLSGGSDSRAVLAAADEPLAAFHLGDGDTRESRVAERSADAAGADFHRLDRGPTYHAELLDRAGPIQEFVGPFHTGHALGFADEIRGEADTLLTGLYSDDLFGSWSVAQATLDLPAGVRFWLPFERLPSTTDAFVDGQADAGPTRRPAFIDSTPLGEILADNIASRDGRVDYHGVTYESVEQLSLSSTLYPITNGIGFDLYSALQIAPTRNPFLDRRLVELHCSMPLRYRLRSDPLHRAIDRLDGSLAAIPHAGTRVPLTYPKAVHAVGNRVVNQLDKLGGADYRTDGPWQDKNEVVRTDDFVGRSLDRNADLLRELPGVDAEAARETYRRHRAGETDVAEQLYRLVSVLEMPLTRRVLGDDSEGTDNDETDNEETEDEPTVRA</sequence>
<dbReference type="PANTHER" id="PTHR43284:SF1">
    <property type="entry name" value="ASPARAGINE SYNTHETASE"/>
    <property type="match status" value="1"/>
</dbReference>
<protein>
    <submittedName>
        <fullName evidence="4">Asparagine synthase</fullName>
    </submittedName>
</protein>
<feature type="domain" description="Glutamine amidotransferase type-2" evidence="3">
    <location>
        <begin position="87"/>
        <end position="148"/>
    </location>
</feature>
<dbReference type="Gene3D" id="3.60.20.10">
    <property type="entry name" value="Glutamine Phosphoribosylpyrophosphate, subunit 1, domain 1"/>
    <property type="match status" value="1"/>
</dbReference>
<dbReference type="KEGG" id="hpel:HZS54_05510"/>
<evidence type="ECO:0000256" key="1">
    <source>
        <dbReference type="SAM" id="MobiDB-lite"/>
    </source>
</evidence>
<dbReference type="Pfam" id="PF13537">
    <property type="entry name" value="GATase_7"/>
    <property type="match status" value="1"/>
</dbReference>
<dbReference type="EMBL" id="CP058909">
    <property type="protein sequence ID" value="QLH81129.1"/>
    <property type="molecule type" value="Genomic_DNA"/>
</dbReference>
<dbReference type="InterPro" id="IPR001962">
    <property type="entry name" value="Asn_synthase"/>
</dbReference>
<reference evidence="4 5" key="1">
    <citation type="submission" date="2020-07" db="EMBL/GenBank/DDBJ databases">
        <title>Halosimplex litoreum sp. nov. and Halosimplex rubrum sp. nov., isolated from different salt environments.</title>
        <authorList>
            <person name="Cui H."/>
        </authorList>
    </citation>
    <scope>NUCLEOTIDE SEQUENCE [LARGE SCALE GENOMIC DNA]</scope>
    <source>
        <strain evidence="4 5">R2</strain>
    </source>
</reference>
<gene>
    <name evidence="4" type="ORF">HZS54_05510</name>
</gene>
<evidence type="ECO:0000259" key="3">
    <source>
        <dbReference type="Pfam" id="PF13537"/>
    </source>
</evidence>
<feature type="region of interest" description="Disordered" evidence="1">
    <location>
        <begin position="603"/>
        <end position="630"/>
    </location>
</feature>
<evidence type="ECO:0000259" key="2">
    <source>
        <dbReference type="Pfam" id="PF00733"/>
    </source>
</evidence>
<dbReference type="PANTHER" id="PTHR43284">
    <property type="entry name" value="ASPARAGINE SYNTHETASE (GLUTAMINE-HYDROLYZING)"/>
    <property type="match status" value="1"/>
</dbReference>
<dbReference type="AlphaFoldDB" id="A0A7D5TA69"/>
<feature type="domain" description="Asparagine synthetase" evidence="2">
    <location>
        <begin position="225"/>
        <end position="593"/>
    </location>
</feature>
<dbReference type="InterPro" id="IPR014729">
    <property type="entry name" value="Rossmann-like_a/b/a_fold"/>
</dbReference>
<evidence type="ECO:0000313" key="4">
    <source>
        <dbReference type="EMBL" id="QLH81129.1"/>
    </source>
</evidence>
<evidence type="ECO:0000313" key="5">
    <source>
        <dbReference type="Proteomes" id="UP000509346"/>
    </source>
</evidence>
<keyword evidence="5" id="KW-1185">Reference proteome</keyword>
<dbReference type="GO" id="GO:0006529">
    <property type="term" value="P:asparagine biosynthetic process"/>
    <property type="evidence" value="ECO:0007669"/>
    <property type="project" value="InterPro"/>
</dbReference>
<dbReference type="InterPro" id="IPR017932">
    <property type="entry name" value="GATase_2_dom"/>
</dbReference>
<dbReference type="InterPro" id="IPR029055">
    <property type="entry name" value="Ntn_hydrolases_N"/>
</dbReference>
<proteinExistence type="predicted"/>
<name>A0A7D5TA69_9EURY</name>
<dbReference type="OrthoDB" id="8692at2157"/>
<dbReference type="Proteomes" id="UP000509346">
    <property type="component" value="Chromosome"/>
</dbReference>
<dbReference type="GO" id="GO:0004066">
    <property type="term" value="F:asparagine synthase (glutamine-hydrolyzing) activity"/>
    <property type="evidence" value="ECO:0007669"/>
    <property type="project" value="InterPro"/>
</dbReference>